<evidence type="ECO:0000256" key="8">
    <source>
        <dbReference type="SAM" id="Phobius"/>
    </source>
</evidence>
<feature type="transmembrane region" description="Helical" evidence="8">
    <location>
        <begin position="428"/>
        <end position="445"/>
    </location>
</feature>
<feature type="transmembrane region" description="Helical" evidence="8">
    <location>
        <begin position="127"/>
        <end position="150"/>
    </location>
</feature>
<evidence type="ECO:0000256" key="5">
    <source>
        <dbReference type="ARBA" id="ARBA00022989"/>
    </source>
</evidence>
<feature type="transmembrane region" description="Helical" evidence="8">
    <location>
        <begin position="318"/>
        <end position="335"/>
    </location>
</feature>
<keyword evidence="10" id="KW-1185">Reference proteome</keyword>
<dbReference type="CDD" id="cd11484">
    <property type="entry name" value="SLC-NCS1sbd_CobB-like"/>
    <property type="match status" value="1"/>
</dbReference>
<dbReference type="EMBL" id="JACHVS010000001">
    <property type="protein sequence ID" value="MBB2995755.1"/>
    <property type="molecule type" value="Genomic_DNA"/>
</dbReference>
<evidence type="ECO:0000313" key="10">
    <source>
        <dbReference type="Proteomes" id="UP000523000"/>
    </source>
</evidence>
<feature type="transmembrane region" description="Helical" evidence="8">
    <location>
        <begin position="51"/>
        <end position="76"/>
    </location>
</feature>
<evidence type="ECO:0000256" key="4">
    <source>
        <dbReference type="ARBA" id="ARBA00022692"/>
    </source>
</evidence>
<dbReference type="PANTHER" id="PTHR31806:SF1">
    <property type="entry name" value="PURINE-CYTOSINE PERMEASE FCY2-RELATED"/>
    <property type="match status" value="1"/>
</dbReference>
<evidence type="ECO:0000256" key="6">
    <source>
        <dbReference type="ARBA" id="ARBA00023136"/>
    </source>
</evidence>
<keyword evidence="4 8" id="KW-0812">Transmembrane</keyword>
<feature type="transmembrane region" description="Helical" evidence="8">
    <location>
        <begin position="264"/>
        <end position="285"/>
    </location>
</feature>
<dbReference type="RefSeq" id="WP_183510956.1">
    <property type="nucleotide sequence ID" value="NZ_BAABGK010000097.1"/>
</dbReference>
<dbReference type="Pfam" id="PF02133">
    <property type="entry name" value="Transp_cyt_pur"/>
    <property type="match status" value="1"/>
</dbReference>
<keyword evidence="6 7" id="KW-0472">Membrane</keyword>
<evidence type="ECO:0000313" key="9">
    <source>
        <dbReference type="EMBL" id="MBB2995755.1"/>
    </source>
</evidence>
<feature type="transmembrane region" description="Helical" evidence="8">
    <location>
        <begin position="396"/>
        <end position="416"/>
    </location>
</feature>
<feature type="transmembrane region" description="Helical" evidence="8">
    <location>
        <begin position="25"/>
        <end position="45"/>
    </location>
</feature>
<accession>A0A839QMC2</accession>
<evidence type="ECO:0000256" key="2">
    <source>
        <dbReference type="ARBA" id="ARBA00008974"/>
    </source>
</evidence>
<evidence type="ECO:0000256" key="1">
    <source>
        <dbReference type="ARBA" id="ARBA00004141"/>
    </source>
</evidence>
<gene>
    <name evidence="9" type="ORF">E9229_001946</name>
</gene>
<feature type="transmembrane region" description="Helical" evidence="8">
    <location>
        <begin position="193"/>
        <end position="213"/>
    </location>
</feature>
<dbReference type="Gene3D" id="1.10.4160.10">
    <property type="entry name" value="Hydantoin permease"/>
    <property type="match status" value="1"/>
</dbReference>
<keyword evidence="5 8" id="KW-1133">Transmembrane helix</keyword>
<evidence type="ECO:0000256" key="7">
    <source>
        <dbReference type="PIRNR" id="PIRNR002744"/>
    </source>
</evidence>
<evidence type="ECO:0000256" key="3">
    <source>
        <dbReference type="ARBA" id="ARBA00022448"/>
    </source>
</evidence>
<name>A0A839QMC2_9MICC</name>
<dbReference type="Proteomes" id="UP000523000">
    <property type="component" value="Unassembled WGS sequence"/>
</dbReference>
<dbReference type="InterPro" id="IPR001248">
    <property type="entry name" value="Pur-cyt_permease"/>
</dbReference>
<feature type="transmembrane region" description="Helical" evidence="8">
    <location>
        <begin position="234"/>
        <end position="258"/>
    </location>
</feature>
<comment type="subcellular location">
    <subcellularLocation>
        <location evidence="1">Membrane</location>
        <topology evidence="1">Multi-pass membrane protein</topology>
    </subcellularLocation>
</comment>
<organism evidence="9 10">
    <name type="scientific">Paeniglutamicibacter cryotolerans</name>
    <dbReference type="NCBI Taxonomy" id="670079"/>
    <lineage>
        <taxon>Bacteria</taxon>
        <taxon>Bacillati</taxon>
        <taxon>Actinomycetota</taxon>
        <taxon>Actinomycetes</taxon>
        <taxon>Micrococcales</taxon>
        <taxon>Micrococcaceae</taxon>
        <taxon>Paeniglutamicibacter</taxon>
    </lineage>
</organism>
<protein>
    <submittedName>
        <fullName evidence="9">NCS1 family nucleobase:cation symporter-1</fullName>
    </submittedName>
</protein>
<dbReference type="PANTHER" id="PTHR31806">
    <property type="entry name" value="PURINE-CYTOSINE PERMEASE FCY2-RELATED"/>
    <property type="match status" value="1"/>
</dbReference>
<sequence length="465" mass="49259">MASLLEQNSIGPIPQDERHGRPRDLFFVWFGANMFLITVVTGGLGTTVFGLNFWSTVTAIVAGLLIGGLFMALHAAQGPVLGVPQMIQSRGQFGSRGATVIVIVVIVMYMGWFASNAVVGGQALHSLIPGISVGLGVVLLTATNIVVAVIGYRMVHLVMRAGTIILGGGFLISLVLTLTSGQVSAPVLAQGDFSWAGFFSVLSISALWAVAYAPYVSDYSRYLPAKTGPKPAFWATYAGIGIGSALPMVLGALIGSLIQGDDVVAGLLAVIGPFGIFLLWAAVMFSGLSNAMNLYGATLCSITLVQTFAERFIPRARGRAVIAILLGILAMILGVGGSDNFLVLLVDLIGLMFFVITPWTAINLMDYYVVRRGHYEVDEFFKRDGGIYGRWNKAAMTCYAVGLLVQIPFLASTVYTGPFTEAMSGVDISWLVGLAVTCPLYYLLVRSSSTPKSSIASADRKGAAL</sequence>
<feature type="transmembrane region" description="Helical" evidence="8">
    <location>
        <begin position="97"/>
        <end position="115"/>
    </location>
</feature>
<proteinExistence type="inferred from homology"/>
<comment type="similarity">
    <text evidence="2 7">Belongs to the purine-cytosine permease (2.A.39) family.</text>
</comment>
<feature type="transmembrane region" description="Helical" evidence="8">
    <location>
        <begin position="341"/>
        <end position="362"/>
    </location>
</feature>
<comment type="caution">
    <text evidence="9">The sequence shown here is derived from an EMBL/GenBank/DDBJ whole genome shotgun (WGS) entry which is preliminary data.</text>
</comment>
<keyword evidence="3 7" id="KW-0813">Transport</keyword>
<dbReference type="PIRSF" id="PIRSF002744">
    <property type="entry name" value="Pur-cyt_permease"/>
    <property type="match status" value="1"/>
</dbReference>
<reference evidence="9 10" key="1">
    <citation type="submission" date="2020-08" db="EMBL/GenBank/DDBJ databases">
        <title>Sequencing the genomes of 1000 actinobacteria strains.</title>
        <authorList>
            <person name="Klenk H.-P."/>
        </authorList>
    </citation>
    <scope>NUCLEOTIDE SEQUENCE [LARGE SCALE GENOMIC DNA]</scope>
    <source>
        <strain evidence="9 10">DSM 22826</strain>
    </source>
</reference>
<dbReference type="GO" id="GO:0022857">
    <property type="term" value="F:transmembrane transporter activity"/>
    <property type="evidence" value="ECO:0007669"/>
    <property type="project" value="InterPro"/>
</dbReference>
<dbReference type="InterPro" id="IPR026030">
    <property type="entry name" value="Pur-cyt_permease_Fcy2/21/22"/>
</dbReference>
<dbReference type="GO" id="GO:0005886">
    <property type="term" value="C:plasma membrane"/>
    <property type="evidence" value="ECO:0007669"/>
    <property type="project" value="TreeGrafter"/>
</dbReference>
<feature type="transmembrane region" description="Helical" evidence="8">
    <location>
        <begin position="157"/>
        <end position="181"/>
    </location>
</feature>
<dbReference type="AlphaFoldDB" id="A0A839QMC2"/>